<dbReference type="EMBL" id="BA000045">
    <property type="protein sequence ID" value="BAC88259.1"/>
    <property type="molecule type" value="Genomic_DNA"/>
</dbReference>
<dbReference type="EnsemblBacteria" id="BAC88259">
    <property type="protein sequence ID" value="BAC88259"/>
    <property type="gene ID" value="BAC88259"/>
</dbReference>
<dbReference type="AlphaFoldDB" id="Q7NNU1"/>
<reference evidence="2 3" key="1">
    <citation type="journal article" date="2003" name="DNA Res.">
        <title>Complete genome structure of Gloeobacter violaceus PCC 7421, a cyanobacterium that lacks thylakoids.</title>
        <authorList>
            <person name="Nakamura Y."/>
            <person name="Kaneko T."/>
            <person name="Sato S."/>
            <person name="Mimuro M."/>
            <person name="Miyashita H."/>
            <person name="Tsuchiya T."/>
            <person name="Sasamoto S."/>
            <person name="Watanabe A."/>
            <person name="Kawashima K."/>
            <person name="Kishida Y."/>
            <person name="Kiyokawa C."/>
            <person name="Kohara M."/>
            <person name="Matsumoto M."/>
            <person name="Matsuno A."/>
            <person name="Nakazaki N."/>
            <person name="Shimpo S."/>
            <person name="Takeuchi C."/>
            <person name="Yamada M."/>
            <person name="Tabata S."/>
        </authorList>
    </citation>
    <scope>NUCLEOTIDE SEQUENCE [LARGE SCALE GENOMIC DNA]</scope>
    <source>
        <strain evidence="3">ATCC 29082 / PCC 7421</strain>
    </source>
</reference>
<organism evidence="2 3">
    <name type="scientific">Gloeobacter violaceus (strain ATCC 29082 / PCC 7421)</name>
    <dbReference type="NCBI Taxonomy" id="251221"/>
    <lineage>
        <taxon>Bacteria</taxon>
        <taxon>Bacillati</taxon>
        <taxon>Cyanobacteriota</taxon>
        <taxon>Cyanophyceae</taxon>
        <taxon>Gloeobacterales</taxon>
        <taxon>Gloeobacteraceae</taxon>
        <taxon>Gloeobacter</taxon>
    </lineage>
</organism>
<gene>
    <name evidence="2" type="ordered locus">glr0318</name>
</gene>
<dbReference type="eggNOG" id="COG5464">
    <property type="taxonomic scope" value="Bacteria"/>
</dbReference>
<dbReference type="PANTHER" id="PTHR34613">
    <property type="entry name" value="SLL0800 PROTEIN"/>
    <property type="match status" value="1"/>
</dbReference>
<dbReference type="InParanoid" id="Q7NNU1"/>
<accession>Q7NNU1</accession>
<keyword evidence="3" id="KW-1185">Reference proteome</keyword>
<sequence length="304" mass="34690">MAEQERRPFDTSLQGLAALYSRHFLAWLKGPEVTWEQELNSVIVAQQRRADFLIRYRDEQAEARLLHVEFQTLVQKGEPREELPVRMATYALFVLNRYGLLPNQVLVLLKDSAATRQVPERFEQGRVRVEYDLVRLWEQDPEPVLASGLVGLMPLVPLMRGQELGALLEACTGVIEAEIESSQQRTEVLTVTGLLASLRDTQVVTEFFRRRSQMSLLTETPLFQELTRELVQQAVQQAVHETEQRTRLQFLLHQLEHKFGPLPEDMLTALQAIADTDALDTLGLALLDAPDIEAFRRQLPPSVS</sequence>
<dbReference type="STRING" id="251221.gene:10757790"/>
<dbReference type="HOGENOM" id="CLU_069065_1_0_3"/>
<dbReference type="KEGG" id="gvi:glr0318"/>
<dbReference type="Proteomes" id="UP000000557">
    <property type="component" value="Chromosome"/>
</dbReference>
<evidence type="ECO:0000313" key="2">
    <source>
        <dbReference type="EMBL" id="BAC88259.1"/>
    </source>
</evidence>
<dbReference type="RefSeq" id="WP_011140322.1">
    <property type="nucleotide sequence ID" value="NC_005125.1"/>
</dbReference>
<dbReference type="Pfam" id="PF14261">
    <property type="entry name" value="DUF4351"/>
    <property type="match status" value="1"/>
</dbReference>
<dbReference type="PhylomeDB" id="Q7NNU1"/>
<feature type="domain" description="DUF4351" evidence="1">
    <location>
        <begin position="241"/>
        <end position="297"/>
    </location>
</feature>
<reference evidence="2 3" key="2">
    <citation type="journal article" date="2003" name="DNA Res.">
        <title>Complete genome structure of Gloeobacter violaceus PCC 7421, a cyanobacterium that lacks thylakoids (supplement).</title>
        <authorList>
            <person name="Nakamura Y."/>
            <person name="Kaneko T."/>
            <person name="Sato S."/>
            <person name="Mimuro M."/>
            <person name="Miyashita H."/>
            <person name="Tsuchiya T."/>
            <person name="Sasamoto S."/>
            <person name="Watanabe A."/>
            <person name="Kawashima K."/>
            <person name="Kishida Y."/>
            <person name="Kiyokawa C."/>
            <person name="Kohara M."/>
            <person name="Matsumoto M."/>
            <person name="Matsuno A."/>
            <person name="Nakazaki N."/>
            <person name="Shimpo S."/>
            <person name="Takeuchi C."/>
            <person name="Yamada M."/>
            <person name="Tabata S."/>
        </authorList>
    </citation>
    <scope>NUCLEOTIDE SEQUENCE [LARGE SCALE GENOMIC DNA]</scope>
    <source>
        <strain evidence="3">ATCC 29082 / PCC 7421</strain>
    </source>
</reference>
<dbReference type="PANTHER" id="PTHR34613:SF1">
    <property type="entry name" value="SLL6017 PROTEIN"/>
    <property type="match status" value="1"/>
</dbReference>
<evidence type="ECO:0000259" key="1">
    <source>
        <dbReference type="Pfam" id="PF14261"/>
    </source>
</evidence>
<dbReference type="OrthoDB" id="510169at2"/>
<name>Q7NNU1_GLOVI</name>
<evidence type="ECO:0000313" key="3">
    <source>
        <dbReference type="Proteomes" id="UP000000557"/>
    </source>
</evidence>
<proteinExistence type="predicted"/>
<dbReference type="InterPro" id="IPR025587">
    <property type="entry name" value="DUF4351"/>
</dbReference>
<protein>
    <submittedName>
        <fullName evidence="2">Glr0318 protein</fullName>
    </submittedName>
</protein>